<sequence>MQVTTLDRYLKYHVQEFERTFIDEFPACSIAAKKHIDQSTTILDVQGVGLKIFNKAARELIQHLQKIDDDNYPETLCRMYIINAGSEFRLLWNTVKSFLDPKTTARFM</sequence>
<dbReference type="OrthoDB" id="1434354at2759"/>
<evidence type="ECO:0000313" key="7">
    <source>
        <dbReference type="EMBL" id="GFP90457.1"/>
    </source>
</evidence>
<dbReference type="GO" id="GO:0015031">
    <property type="term" value="P:protein transport"/>
    <property type="evidence" value="ECO:0007669"/>
    <property type="project" value="UniProtKB-KW"/>
</dbReference>
<evidence type="ECO:0000256" key="2">
    <source>
        <dbReference type="ARBA" id="ARBA00004395"/>
    </source>
</evidence>
<dbReference type="CDD" id="cd00170">
    <property type="entry name" value="SEC14"/>
    <property type="match status" value="1"/>
</dbReference>
<dbReference type="Pfam" id="PF00650">
    <property type="entry name" value="CRAL_TRIO"/>
    <property type="match status" value="1"/>
</dbReference>
<proteinExistence type="inferred from homology"/>
<dbReference type="AlphaFoldDB" id="A0A830BRL1"/>
<keyword evidence="3" id="KW-0813">Transport</keyword>
<evidence type="ECO:0000313" key="8">
    <source>
        <dbReference type="Proteomes" id="UP000653305"/>
    </source>
</evidence>
<evidence type="ECO:0000256" key="5">
    <source>
        <dbReference type="ARBA" id="ARBA00038020"/>
    </source>
</evidence>
<accession>A0A830BRL1</accession>
<dbReference type="SUPFAM" id="SSF52087">
    <property type="entry name" value="CRAL/TRIO domain"/>
    <property type="match status" value="1"/>
</dbReference>
<comment type="subcellular location">
    <subcellularLocation>
        <location evidence="1">Cell membrane</location>
        <topology evidence="1">Peripheral membrane protein</topology>
    </subcellularLocation>
    <subcellularLocation>
        <location evidence="2">Golgi apparatus membrane</location>
        <topology evidence="2">Peripheral membrane protein</topology>
    </subcellularLocation>
</comment>
<dbReference type="Proteomes" id="UP000653305">
    <property type="component" value="Unassembled WGS sequence"/>
</dbReference>
<dbReference type="GO" id="GO:0000139">
    <property type="term" value="C:Golgi membrane"/>
    <property type="evidence" value="ECO:0007669"/>
    <property type="project" value="UniProtKB-SubCell"/>
</dbReference>
<reference evidence="7" key="1">
    <citation type="submission" date="2020-07" db="EMBL/GenBank/DDBJ databases">
        <title>Ethylene signaling mediates host invasion by parasitic plants.</title>
        <authorList>
            <person name="Yoshida S."/>
        </authorList>
    </citation>
    <scope>NUCLEOTIDE SEQUENCE</scope>
    <source>
        <strain evidence="7">Okayama</strain>
    </source>
</reference>
<name>A0A830BRL1_9LAMI</name>
<keyword evidence="3" id="KW-0653">Protein transport</keyword>
<dbReference type="EMBL" id="BMAC01000219">
    <property type="protein sequence ID" value="GFP90457.1"/>
    <property type="molecule type" value="Genomic_DNA"/>
</dbReference>
<feature type="domain" description="CRAL-TRIO" evidence="6">
    <location>
        <begin position="1"/>
        <end position="108"/>
    </location>
</feature>
<comment type="caution">
    <text evidence="7">The sequence shown here is derived from an EMBL/GenBank/DDBJ whole genome shotgun (WGS) entry which is preliminary data.</text>
</comment>
<dbReference type="InterPro" id="IPR036865">
    <property type="entry name" value="CRAL-TRIO_dom_sf"/>
</dbReference>
<keyword evidence="8" id="KW-1185">Reference proteome</keyword>
<evidence type="ECO:0000256" key="4">
    <source>
        <dbReference type="ARBA" id="ARBA00023034"/>
    </source>
</evidence>
<evidence type="ECO:0000256" key="3">
    <source>
        <dbReference type="ARBA" id="ARBA00022927"/>
    </source>
</evidence>
<dbReference type="PANTHER" id="PTHR45657">
    <property type="entry name" value="CRAL-TRIO DOMAIN-CONTAINING PROTEIN YKL091C-RELATED"/>
    <property type="match status" value="1"/>
</dbReference>
<evidence type="ECO:0000256" key="1">
    <source>
        <dbReference type="ARBA" id="ARBA00004202"/>
    </source>
</evidence>
<keyword evidence="4" id="KW-0333">Golgi apparatus</keyword>
<comment type="similarity">
    <text evidence="5">Belongs to the SFH family.</text>
</comment>
<evidence type="ECO:0000259" key="6">
    <source>
        <dbReference type="PROSITE" id="PS50191"/>
    </source>
</evidence>
<dbReference type="Gene3D" id="3.40.525.10">
    <property type="entry name" value="CRAL-TRIO lipid binding domain"/>
    <property type="match status" value="1"/>
</dbReference>
<dbReference type="GO" id="GO:0005886">
    <property type="term" value="C:plasma membrane"/>
    <property type="evidence" value="ECO:0007669"/>
    <property type="project" value="UniProtKB-SubCell"/>
</dbReference>
<gene>
    <name evidence="7" type="ORF">PHJA_001189600</name>
</gene>
<dbReference type="InterPro" id="IPR051026">
    <property type="entry name" value="PI/PC_transfer"/>
</dbReference>
<dbReference type="PROSITE" id="PS50191">
    <property type="entry name" value="CRAL_TRIO"/>
    <property type="match status" value="1"/>
</dbReference>
<dbReference type="InterPro" id="IPR001251">
    <property type="entry name" value="CRAL-TRIO_dom"/>
</dbReference>
<organism evidence="7 8">
    <name type="scientific">Phtheirospermum japonicum</name>
    <dbReference type="NCBI Taxonomy" id="374723"/>
    <lineage>
        <taxon>Eukaryota</taxon>
        <taxon>Viridiplantae</taxon>
        <taxon>Streptophyta</taxon>
        <taxon>Embryophyta</taxon>
        <taxon>Tracheophyta</taxon>
        <taxon>Spermatophyta</taxon>
        <taxon>Magnoliopsida</taxon>
        <taxon>eudicotyledons</taxon>
        <taxon>Gunneridae</taxon>
        <taxon>Pentapetalae</taxon>
        <taxon>asterids</taxon>
        <taxon>lamiids</taxon>
        <taxon>Lamiales</taxon>
        <taxon>Orobanchaceae</taxon>
        <taxon>Orobanchaceae incertae sedis</taxon>
        <taxon>Phtheirospermum</taxon>
    </lineage>
</organism>
<protein>
    <submittedName>
        <fullName evidence="7">Phosphatidylinositol/phosphatidylcholine transfer protein sfh12</fullName>
    </submittedName>
</protein>
<dbReference type="PANTHER" id="PTHR45657:SF29">
    <property type="entry name" value="PHOSPHATIDYLINOSITOL_PHOSPHATIDYLCHOLINE TRANSFER PROTEIN SFH12"/>
    <property type="match status" value="1"/>
</dbReference>